<organism evidence="1 2">
    <name type="scientific">Herbiconiux daphne</name>
    <dbReference type="NCBI Taxonomy" id="2970914"/>
    <lineage>
        <taxon>Bacteria</taxon>
        <taxon>Bacillati</taxon>
        <taxon>Actinomycetota</taxon>
        <taxon>Actinomycetes</taxon>
        <taxon>Micrococcales</taxon>
        <taxon>Microbacteriaceae</taxon>
        <taxon>Herbiconiux</taxon>
    </lineage>
</organism>
<reference evidence="1" key="1">
    <citation type="submission" date="2022-08" db="EMBL/GenBank/DDBJ databases">
        <authorList>
            <person name="Deng Y."/>
            <person name="Han X.-F."/>
            <person name="Zhang Y.-Q."/>
        </authorList>
    </citation>
    <scope>NUCLEOTIDE SEQUENCE</scope>
    <source>
        <strain evidence="1">CPCC 203386</strain>
    </source>
</reference>
<comment type="caution">
    <text evidence="1">The sequence shown here is derived from an EMBL/GenBank/DDBJ whole genome shotgun (WGS) entry which is preliminary data.</text>
</comment>
<accession>A0ABT2H6E0</accession>
<evidence type="ECO:0000313" key="1">
    <source>
        <dbReference type="EMBL" id="MCS5735520.1"/>
    </source>
</evidence>
<sequence>MTTTNRQAQLILARKRAAEAAELDAAEQRLTDKLDRGVTGIVSDVDRIQAAIARRYNDGTFTPEREG</sequence>
<evidence type="ECO:0000313" key="2">
    <source>
        <dbReference type="Proteomes" id="UP001165586"/>
    </source>
</evidence>
<dbReference type="EMBL" id="JANLCJ010000007">
    <property type="protein sequence ID" value="MCS5735520.1"/>
    <property type="molecule type" value="Genomic_DNA"/>
</dbReference>
<gene>
    <name evidence="1" type="ORF">N1032_17385</name>
</gene>
<dbReference type="RefSeq" id="WP_259540464.1">
    <property type="nucleotide sequence ID" value="NZ_JANLCJ010000007.1"/>
</dbReference>
<protein>
    <recommendedName>
        <fullName evidence="3">Antitoxin VbhA domain-containing protein</fullName>
    </recommendedName>
</protein>
<dbReference type="Proteomes" id="UP001165586">
    <property type="component" value="Unassembled WGS sequence"/>
</dbReference>
<proteinExistence type="predicted"/>
<keyword evidence="2" id="KW-1185">Reference proteome</keyword>
<evidence type="ECO:0008006" key="3">
    <source>
        <dbReference type="Google" id="ProtNLM"/>
    </source>
</evidence>
<name>A0ABT2H6E0_9MICO</name>